<accession>A0ABR6ZZE8</accession>
<protein>
    <recommendedName>
        <fullName evidence="4">Flagellin</fullName>
    </recommendedName>
</protein>
<name>A0ABR6ZZE8_9BURK</name>
<reference evidence="2 3" key="1">
    <citation type="submission" date="2020-08" db="EMBL/GenBank/DDBJ databases">
        <title>Novel species isolated from subtropical streams in China.</title>
        <authorList>
            <person name="Lu H."/>
        </authorList>
    </citation>
    <scope>NUCLEOTIDE SEQUENCE [LARGE SCALE GENOMIC DNA]</scope>
    <source>
        <strain evidence="2 3">CY18W</strain>
    </source>
</reference>
<feature type="non-terminal residue" evidence="2">
    <location>
        <position position="1"/>
    </location>
</feature>
<evidence type="ECO:0000256" key="1">
    <source>
        <dbReference type="SAM" id="MobiDB-lite"/>
    </source>
</evidence>
<dbReference type="RefSeq" id="WP_186951039.1">
    <property type="nucleotide sequence ID" value="NZ_JACOGF010000106.1"/>
</dbReference>
<gene>
    <name evidence="2" type="ORF">H8L32_27500</name>
</gene>
<evidence type="ECO:0000313" key="3">
    <source>
        <dbReference type="Proteomes" id="UP000650424"/>
    </source>
</evidence>
<comment type="caution">
    <text evidence="2">The sequence shown here is derived from an EMBL/GenBank/DDBJ whole genome shotgun (WGS) entry which is preliminary data.</text>
</comment>
<keyword evidence="3" id="KW-1185">Reference proteome</keyword>
<sequence>QDEDQLTGTGVSNTLTATLGNANDNGGTLITPKLTNIQTLNASFTGSSSAGANLAVTGLDLQDATGLK</sequence>
<feature type="region of interest" description="Disordered" evidence="1">
    <location>
        <begin position="1"/>
        <end position="25"/>
    </location>
</feature>
<evidence type="ECO:0008006" key="4">
    <source>
        <dbReference type="Google" id="ProtNLM"/>
    </source>
</evidence>
<evidence type="ECO:0000313" key="2">
    <source>
        <dbReference type="EMBL" id="MBC3921235.1"/>
    </source>
</evidence>
<organism evidence="2 3">
    <name type="scientific">Undibacterium hunanense</name>
    <dbReference type="NCBI Taxonomy" id="2762292"/>
    <lineage>
        <taxon>Bacteria</taxon>
        <taxon>Pseudomonadati</taxon>
        <taxon>Pseudomonadota</taxon>
        <taxon>Betaproteobacteria</taxon>
        <taxon>Burkholderiales</taxon>
        <taxon>Oxalobacteraceae</taxon>
        <taxon>Undibacterium</taxon>
    </lineage>
</organism>
<dbReference type="EMBL" id="JACOGF010000106">
    <property type="protein sequence ID" value="MBC3921235.1"/>
    <property type="molecule type" value="Genomic_DNA"/>
</dbReference>
<proteinExistence type="predicted"/>
<dbReference type="Proteomes" id="UP000650424">
    <property type="component" value="Unassembled WGS sequence"/>
</dbReference>
<feature type="non-terminal residue" evidence="2">
    <location>
        <position position="68"/>
    </location>
</feature>